<evidence type="ECO:0000313" key="3">
    <source>
        <dbReference type="Proteomes" id="UP000694701"/>
    </source>
</evidence>
<dbReference type="AlphaFoldDB" id="A0A8C2KZB5"/>
<evidence type="ECO:0000313" key="2">
    <source>
        <dbReference type="Ensembl" id="ENSCCRP00020115301.1"/>
    </source>
</evidence>
<sequence>CSTSANQSQMMEGCDQTSENPNEQVSCPEEQPVDPMEDFSRQLEDIINTYGAASNLMQEQISILEAEERKEEEAKADKEANPQEAGATPEKEQIADKKILKALGEQLYQFLKKKGLFGHIILYVSHTQSKGLRDLGTSMCPPMMYLFIYSIR</sequence>
<name>A0A8C2KZB5_CYPCA</name>
<organism evidence="2 3">
    <name type="scientific">Cyprinus carpio</name>
    <name type="common">Common carp</name>
    <dbReference type="NCBI Taxonomy" id="7962"/>
    <lineage>
        <taxon>Eukaryota</taxon>
        <taxon>Metazoa</taxon>
        <taxon>Chordata</taxon>
        <taxon>Craniata</taxon>
        <taxon>Vertebrata</taxon>
        <taxon>Euteleostomi</taxon>
        <taxon>Actinopterygii</taxon>
        <taxon>Neopterygii</taxon>
        <taxon>Teleostei</taxon>
        <taxon>Ostariophysi</taxon>
        <taxon>Cypriniformes</taxon>
        <taxon>Cyprinidae</taxon>
        <taxon>Cyprininae</taxon>
        <taxon>Cyprinus</taxon>
    </lineage>
</organism>
<dbReference type="Proteomes" id="UP000694701">
    <property type="component" value="Unplaced"/>
</dbReference>
<feature type="region of interest" description="Disordered" evidence="1">
    <location>
        <begin position="1"/>
        <end position="35"/>
    </location>
</feature>
<protein>
    <submittedName>
        <fullName evidence="2">Uncharacterized protein</fullName>
    </submittedName>
</protein>
<reference evidence="2" key="1">
    <citation type="submission" date="2025-08" db="UniProtKB">
        <authorList>
            <consortium name="Ensembl"/>
        </authorList>
    </citation>
    <scope>IDENTIFICATION</scope>
</reference>
<accession>A0A8C2KZB5</accession>
<proteinExistence type="predicted"/>
<dbReference type="Ensembl" id="ENSCCRT00020125751.1">
    <property type="protein sequence ID" value="ENSCCRP00020115301.1"/>
    <property type="gene ID" value="ENSCCRG00020052064.1"/>
</dbReference>
<feature type="compositionally biased region" description="Basic and acidic residues" evidence="1">
    <location>
        <begin position="68"/>
        <end position="81"/>
    </location>
</feature>
<evidence type="ECO:0000256" key="1">
    <source>
        <dbReference type="SAM" id="MobiDB-lite"/>
    </source>
</evidence>
<feature type="compositionally biased region" description="Polar residues" evidence="1">
    <location>
        <begin position="1"/>
        <end position="25"/>
    </location>
</feature>
<feature type="region of interest" description="Disordered" evidence="1">
    <location>
        <begin position="68"/>
        <end position="92"/>
    </location>
</feature>